<keyword evidence="2" id="KW-0378">Hydrolase</keyword>
<dbReference type="InterPro" id="IPR006311">
    <property type="entry name" value="TAT_signal"/>
</dbReference>
<evidence type="ECO:0000256" key="1">
    <source>
        <dbReference type="ARBA" id="ARBA00006654"/>
    </source>
</evidence>
<protein>
    <submittedName>
        <fullName evidence="4">Metallophosphatase</fullName>
    </submittedName>
</protein>
<dbReference type="PANTHER" id="PTHR11575">
    <property type="entry name" value="5'-NUCLEOTIDASE-RELATED"/>
    <property type="match status" value="1"/>
</dbReference>
<dbReference type="InterPro" id="IPR004843">
    <property type="entry name" value="Calcineurin-like_PHP"/>
</dbReference>
<dbReference type="Gene3D" id="3.60.21.10">
    <property type="match status" value="1"/>
</dbReference>
<dbReference type="InterPro" id="IPR006146">
    <property type="entry name" value="5'-Nucleotdase_CS"/>
</dbReference>
<accession>A0ABQ1MIP6</accession>
<dbReference type="SUPFAM" id="SSF56300">
    <property type="entry name" value="Metallo-dependent phosphatases"/>
    <property type="match status" value="1"/>
</dbReference>
<evidence type="ECO:0000256" key="2">
    <source>
        <dbReference type="RuleBase" id="RU362119"/>
    </source>
</evidence>
<dbReference type="InterPro" id="IPR006179">
    <property type="entry name" value="5_nucleotidase/apyrase"/>
</dbReference>
<dbReference type="Pfam" id="PF00149">
    <property type="entry name" value="Metallophos"/>
    <property type="match status" value="1"/>
</dbReference>
<reference evidence="5" key="1">
    <citation type="journal article" date="2019" name="Int. J. Syst. Evol. Microbiol.">
        <title>The Global Catalogue of Microorganisms (GCM) 10K type strain sequencing project: providing services to taxonomists for standard genome sequencing and annotation.</title>
        <authorList>
            <consortium name="The Broad Institute Genomics Platform"/>
            <consortium name="The Broad Institute Genome Sequencing Center for Infectious Disease"/>
            <person name="Wu L."/>
            <person name="Ma J."/>
        </authorList>
    </citation>
    <scope>NUCLEOTIDE SEQUENCE [LARGE SCALE GENOMIC DNA]</scope>
    <source>
        <strain evidence="5">CGMCC 1.15342</strain>
    </source>
</reference>
<organism evidence="4 5">
    <name type="scientific">Parapedobacter defluvii</name>
    <dbReference type="NCBI Taxonomy" id="2045106"/>
    <lineage>
        <taxon>Bacteria</taxon>
        <taxon>Pseudomonadati</taxon>
        <taxon>Bacteroidota</taxon>
        <taxon>Sphingobacteriia</taxon>
        <taxon>Sphingobacteriales</taxon>
        <taxon>Sphingobacteriaceae</taxon>
        <taxon>Parapedobacter</taxon>
    </lineage>
</organism>
<dbReference type="PANTHER" id="PTHR11575:SF24">
    <property type="entry name" value="5'-NUCLEOTIDASE"/>
    <property type="match status" value="1"/>
</dbReference>
<feature type="domain" description="Calcineurin-like phosphoesterase" evidence="3">
    <location>
        <begin position="41"/>
        <end position="258"/>
    </location>
</feature>
<dbReference type="InterPro" id="IPR029052">
    <property type="entry name" value="Metallo-depent_PP-like"/>
</dbReference>
<comment type="caution">
    <text evidence="4">The sequence shown here is derived from an EMBL/GenBank/DDBJ whole genome shotgun (WGS) entry which is preliminary data.</text>
</comment>
<gene>
    <name evidence="4" type="ORF">GCM10011386_36550</name>
</gene>
<dbReference type="RefSeq" id="WP_188752908.1">
    <property type="nucleotide sequence ID" value="NZ_BMIK01000016.1"/>
</dbReference>
<name>A0ABQ1MIP6_9SPHI</name>
<keyword evidence="2" id="KW-0547">Nucleotide-binding</keyword>
<dbReference type="EMBL" id="BMIK01000016">
    <property type="protein sequence ID" value="GGC41188.1"/>
    <property type="molecule type" value="Genomic_DNA"/>
</dbReference>
<evidence type="ECO:0000259" key="3">
    <source>
        <dbReference type="Pfam" id="PF00149"/>
    </source>
</evidence>
<dbReference type="CDD" id="cd00845">
    <property type="entry name" value="MPP_UshA_N_like"/>
    <property type="match status" value="1"/>
</dbReference>
<sequence>MEELSTINRRLFLKQAGTLAMLSTLGGVPFAALANEDHVSLTILHTNDVHSRIDPFPMDGSRNQGLGGVARRATLVERIRSEQRNVLLLDAGDTVQGTPYFNLFGGKVELELMSKLHYDASTFGNHEFDNGLEGLAKMLPYAKFPFLTANYDFSNTPLKGKTRDYIIFRKQDLRIGVFGLGIQLAGLVDPTNCRDVKYVDPVPIANTLASRLKHDYKCSLVICLSHLGYRYADNQVSDRVLAADTRCIDLIIGGHTHTFMPEPEHIRNLDGQVTTINQVGFAGINLGRLDYVFERTTGKKRLVTAGRYEISEQVYSSIEHG</sequence>
<comment type="similarity">
    <text evidence="1 2">Belongs to the 5'-nucleotidase family.</text>
</comment>
<dbReference type="Proteomes" id="UP000597338">
    <property type="component" value="Unassembled WGS sequence"/>
</dbReference>
<dbReference type="PROSITE" id="PS51318">
    <property type="entry name" value="TAT"/>
    <property type="match status" value="1"/>
</dbReference>
<proteinExistence type="inferred from homology"/>
<evidence type="ECO:0000313" key="4">
    <source>
        <dbReference type="EMBL" id="GGC41188.1"/>
    </source>
</evidence>
<dbReference type="PROSITE" id="PS00785">
    <property type="entry name" value="5_NUCLEOTIDASE_1"/>
    <property type="match status" value="1"/>
</dbReference>
<dbReference type="PRINTS" id="PR01607">
    <property type="entry name" value="APYRASEFAMLY"/>
</dbReference>
<evidence type="ECO:0000313" key="5">
    <source>
        <dbReference type="Proteomes" id="UP000597338"/>
    </source>
</evidence>
<keyword evidence="5" id="KW-1185">Reference proteome</keyword>